<dbReference type="eggNOG" id="KOG1610">
    <property type="taxonomic scope" value="Eukaryota"/>
</dbReference>
<evidence type="ECO:0000256" key="2">
    <source>
        <dbReference type="RuleBase" id="RU000363"/>
    </source>
</evidence>
<proteinExistence type="inferred from homology"/>
<dbReference type="PANTHER" id="PTHR43313">
    <property type="entry name" value="SHORT-CHAIN DEHYDROGENASE/REDUCTASE FAMILY 9C"/>
    <property type="match status" value="1"/>
</dbReference>
<comment type="similarity">
    <text evidence="2">Belongs to the short-chain dehydrogenases/reductases (SDR) family.</text>
</comment>
<reference evidence="3 4" key="1">
    <citation type="journal article" date="2007" name="Science">
        <title>Sea anemone genome reveals ancestral eumetazoan gene repertoire and genomic organization.</title>
        <authorList>
            <person name="Putnam N.H."/>
            <person name="Srivastava M."/>
            <person name="Hellsten U."/>
            <person name="Dirks B."/>
            <person name="Chapman J."/>
            <person name="Salamov A."/>
            <person name="Terry A."/>
            <person name="Shapiro H."/>
            <person name="Lindquist E."/>
            <person name="Kapitonov V.V."/>
            <person name="Jurka J."/>
            <person name="Genikhovich G."/>
            <person name="Grigoriev I.V."/>
            <person name="Lucas S.M."/>
            <person name="Steele R.E."/>
            <person name="Finnerty J.R."/>
            <person name="Technau U."/>
            <person name="Martindale M.Q."/>
            <person name="Rokhsar D.S."/>
        </authorList>
    </citation>
    <scope>NUCLEOTIDE SEQUENCE [LARGE SCALE GENOMIC DNA]</scope>
    <source>
        <strain evidence="4">CH2 X CH6</strain>
    </source>
</reference>
<dbReference type="PRINTS" id="PR00081">
    <property type="entry name" value="GDHRDH"/>
</dbReference>
<dbReference type="GO" id="GO:0008202">
    <property type="term" value="P:steroid metabolic process"/>
    <property type="evidence" value="ECO:0000318"/>
    <property type="project" value="GO_Central"/>
</dbReference>
<dbReference type="Proteomes" id="UP000001593">
    <property type="component" value="Unassembled WGS sequence"/>
</dbReference>
<dbReference type="PRINTS" id="PR00080">
    <property type="entry name" value="SDRFAMILY"/>
</dbReference>
<dbReference type="InterPro" id="IPR020904">
    <property type="entry name" value="Sc_DH/Rdtase_CS"/>
</dbReference>
<keyword evidence="4" id="KW-1185">Reference proteome</keyword>
<dbReference type="GO" id="GO:0016491">
    <property type="term" value="F:oxidoreductase activity"/>
    <property type="evidence" value="ECO:0000318"/>
    <property type="project" value="GO_Central"/>
</dbReference>
<name>A7RIH3_NEMVE</name>
<dbReference type="Pfam" id="PF00106">
    <property type="entry name" value="adh_short"/>
    <property type="match status" value="1"/>
</dbReference>
<dbReference type="PhylomeDB" id="A7RIH3"/>
<dbReference type="PANTHER" id="PTHR43313:SF50">
    <property type="entry name" value="GH26015P"/>
    <property type="match status" value="1"/>
</dbReference>
<gene>
    <name evidence="3" type="ORF">NEMVEDRAFT_v1g83011</name>
</gene>
<evidence type="ECO:0000256" key="1">
    <source>
        <dbReference type="ARBA" id="ARBA00023002"/>
    </source>
</evidence>
<dbReference type="InterPro" id="IPR036291">
    <property type="entry name" value="NAD(P)-bd_dom_sf"/>
</dbReference>
<dbReference type="InParanoid" id="A7RIH3"/>
<evidence type="ECO:0000313" key="3">
    <source>
        <dbReference type="EMBL" id="EDO48707.1"/>
    </source>
</evidence>
<dbReference type="Gene3D" id="3.40.50.720">
    <property type="entry name" value="NAD(P)-binding Rossmann-like Domain"/>
    <property type="match status" value="1"/>
</dbReference>
<dbReference type="OMA" id="GPCDWHI"/>
<dbReference type="SUPFAM" id="SSF51735">
    <property type="entry name" value="NAD(P)-binding Rossmann-fold domains"/>
    <property type="match status" value="1"/>
</dbReference>
<protein>
    <submittedName>
        <fullName evidence="3">Uncharacterized protein</fullName>
    </submittedName>
</protein>
<dbReference type="InterPro" id="IPR002347">
    <property type="entry name" value="SDR_fam"/>
</dbReference>
<keyword evidence="1" id="KW-0560">Oxidoreductase</keyword>
<sequence>LLLFLLVKYFHSLKVGDYCERYVLITGCDSGFGKMAAEQLDNMGFHVFASCLTDKGQAFLKAHCSERLVTLPLDVTDSTQIEEAYNIVKCLLPLKGLWALLNNAAVTTTGPIEWVPMETCRWVLDVNLYGMMDVTKTFLPLVKTSGGRIVNMSSAGGYISVPSIGVYCISKFAVEAFSSALRLELEPWGVKVIVVEPGGYRTEMTHKHNLIQALEQNWKSAPGRVRADYGEGGFQKGKSKNGKSGIFCRAVS</sequence>
<dbReference type="PROSITE" id="PS00061">
    <property type="entry name" value="ADH_SHORT"/>
    <property type="match status" value="1"/>
</dbReference>
<dbReference type="AlphaFoldDB" id="A7RIH3"/>
<dbReference type="EMBL" id="DS469512">
    <property type="protein sequence ID" value="EDO48707.1"/>
    <property type="molecule type" value="Genomic_DNA"/>
</dbReference>
<accession>A7RIH3</accession>
<evidence type="ECO:0000313" key="4">
    <source>
        <dbReference type="Proteomes" id="UP000001593"/>
    </source>
</evidence>
<feature type="non-terminal residue" evidence="3">
    <location>
        <position position="1"/>
    </location>
</feature>
<dbReference type="HOGENOM" id="CLU_010194_2_0_1"/>
<dbReference type="STRING" id="45351.A7RIH3"/>
<organism evidence="3 4">
    <name type="scientific">Nematostella vectensis</name>
    <name type="common">Starlet sea anemone</name>
    <dbReference type="NCBI Taxonomy" id="45351"/>
    <lineage>
        <taxon>Eukaryota</taxon>
        <taxon>Metazoa</taxon>
        <taxon>Cnidaria</taxon>
        <taxon>Anthozoa</taxon>
        <taxon>Hexacorallia</taxon>
        <taxon>Actiniaria</taxon>
        <taxon>Edwardsiidae</taxon>
        <taxon>Nematostella</taxon>
    </lineage>
</organism>